<gene>
    <name evidence="4" type="ORF">Val02_41560</name>
</gene>
<reference evidence="4" key="1">
    <citation type="submission" date="2021-01" db="EMBL/GenBank/DDBJ databases">
        <title>Whole genome shotgun sequence of Virgisporangium aliadipatigenens NBRC 105644.</title>
        <authorList>
            <person name="Komaki H."/>
            <person name="Tamura T."/>
        </authorList>
    </citation>
    <scope>NUCLEOTIDE SEQUENCE</scope>
    <source>
        <strain evidence="4">NBRC 105644</strain>
    </source>
</reference>
<evidence type="ECO:0000313" key="4">
    <source>
        <dbReference type="EMBL" id="GIJ47270.1"/>
    </source>
</evidence>
<name>A0A8J3YNT2_9ACTN</name>
<accession>A0A8J3YNT2</accession>
<comment type="caution">
    <text evidence="4">The sequence shown here is derived from an EMBL/GenBank/DDBJ whole genome shotgun (WGS) entry which is preliminary data.</text>
</comment>
<dbReference type="Gene3D" id="3.40.630.30">
    <property type="match status" value="1"/>
</dbReference>
<dbReference type="InterPro" id="IPR050832">
    <property type="entry name" value="Bact_Acetyltransf"/>
</dbReference>
<dbReference type="GO" id="GO:0016747">
    <property type="term" value="F:acyltransferase activity, transferring groups other than amino-acyl groups"/>
    <property type="evidence" value="ECO:0007669"/>
    <property type="project" value="InterPro"/>
</dbReference>
<protein>
    <recommendedName>
        <fullName evidence="3">N-acetyltransferase domain-containing protein</fullName>
    </recommendedName>
</protein>
<dbReference type="SUPFAM" id="SSF55729">
    <property type="entry name" value="Acyl-CoA N-acyltransferases (Nat)"/>
    <property type="match status" value="1"/>
</dbReference>
<keyword evidence="2" id="KW-0012">Acyltransferase</keyword>
<dbReference type="Proteomes" id="UP000619260">
    <property type="component" value="Unassembled WGS sequence"/>
</dbReference>
<dbReference type="RefSeq" id="WP_203900778.1">
    <property type="nucleotide sequence ID" value="NZ_BOPF01000014.1"/>
</dbReference>
<dbReference type="PANTHER" id="PTHR43877:SF2">
    <property type="entry name" value="AMINOALKYLPHOSPHONATE N-ACETYLTRANSFERASE-RELATED"/>
    <property type="match status" value="1"/>
</dbReference>
<keyword evidence="5" id="KW-1185">Reference proteome</keyword>
<keyword evidence="1" id="KW-0808">Transferase</keyword>
<feature type="domain" description="N-acetyltransferase" evidence="3">
    <location>
        <begin position="12"/>
        <end position="160"/>
    </location>
</feature>
<evidence type="ECO:0000313" key="5">
    <source>
        <dbReference type="Proteomes" id="UP000619260"/>
    </source>
</evidence>
<dbReference type="Pfam" id="PF00583">
    <property type="entry name" value="Acetyltransf_1"/>
    <property type="match status" value="1"/>
</dbReference>
<organism evidence="4 5">
    <name type="scientific">Virgisporangium aliadipatigenens</name>
    <dbReference type="NCBI Taxonomy" id="741659"/>
    <lineage>
        <taxon>Bacteria</taxon>
        <taxon>Bacillati</taxon>
        <taxon>Actinomycetota</taxon>
        <taxon>Actinomycetes</taxon>
        <taxon>Micromonosporales</taxon>
        <taxon>Micromonosporaceae</taxon>
        <taxon>Virgisporangium</taxon>
    </lineage>
</organism>
<dbReference type="CDD" id="cd04301">
    <property type="entry name" value="NAT_SF"/>
    <property type="match status" value="1"/>
</dbReference>
<dbReference type="PROSITE" id="PS51186">
    <property type="entry name" value="GNAT"/>
    <property type="match status" value="1"/>
</dbReference>
<dbReference type="InterPro" id="IPR016181">
    <property type="entry name" value="Acyl_CoA_acyltransferase"/>
</dbReference>
<dbReference type="AlphaFoldDB" id="A0A8J3YNT2"/>
<dbReference type="InterPro" id="IPR000182">
    <property type="entry name" value="GNAT_dom"/>
</dbReference>
<evidence type="ECO:0000256" key="1">
    <source>
        <dbReference type="ARBA" id="ARBA00022679"/>
    </source>
</evidence>
<evidence type="ECO:0000259" key="3">
    <source>
        <dbReference type="PROSITE" id="PS51186"/>
    </source>
</evidence>
<dbReference type="EMBL" id="BOPF01000014">
    <property type="protein sequence ID" value="GIJ47270.1"/>
    <property type="molecule type" value="Genomic_DNA"/>
</dbReference>
<sequence>MTHTLAPSRSTATVRPYRPADHGACRQLWAEFVVQQRAFLNEPGLGGSDPGAGFEEYLTRLDLSGMWVADDGHVVGFVGLVLDGRAGAVDPVVVTAARRGAGIGRSLLQHVTEQARERGLKQLTISPALRNVEALHCLHAAGYDVLTNVTLALSLNDRPQNAHERLELHGQNFRY</sequence>
<dbReference type="PANTHER" id="PTHR43877">
    <property type="entry name" value="AMINOALKYLPHOSPHONATE N-ACETYLTRANSFERASE-RELATED-RELATED"/>
    <property type="match status" value="1"/>
</dbReference>
<proteinExistence type="predicted"/>
<evidence type="ECO:0000256" key="2">
    <source>
        <dbReference type="ARBA" id="ARBA00023315"/>
    </source>
</evidence>